<evidence type="ECO:0000259" key="5">
    <source>
        <dbReference type="SMART" id="SM00829"/>
    </source>
</evidence>
<dbReference type="Gene3D" id="3.90.180.10">
    <property type="entry name" value="Medium-chain alcohol dehydrogenases, catalytic domain"/>
    <property type="match status" value="1"/>
</dbReference>
<dbReference type="NCBIfam" id="TIGR03989">
    <property type="entry name" value="Rxyl_3153"/>
    <property type="match status" value="1"/>
</dbReference>
<dbReference type="Gene3D" id="3.40.50.720">
    <property type="entry name" value="NAD(P)-binding Rossmann-like Domain"/>
    <property type="match status" value="1"/>
</dbReference>
<dbReference type="Pfam" id="PF08240">
    <property type="entry name" value="ADH_N"/>
    <property type="match status" value="1"/>
</dbReference>
<keyword evidence="3" id="KW-0862">Zinc</keyword>
<accession>A0ABW2QAP2</accession>
<dbReference type="SUPFAM" id="SSF51735">
    <property type="entry name" value="NAD(P)-binding Rossmann-fold domains"/>
    <property type="match status" value="1"/>
</dbReference>
<dbReference type="Proteomes" id="UP001596455">
    <property type="component" value="Unassembled WGS sequence"/>
</dbReference>
<dbReference type="CDD" id="cd08279">
    <property type="entry name" value="Zn_ADH_class_III"/>
    <property type="match status" value="1"/>
</dbReference>
<gene>
    <name evidence="6" type="ORF">ACFQQL_11880</name>
</gene>
<dbReference type="InterPro" id="IPR020843">
    <property type="entry name" value="ER"/>
</dbReference>
<keyword evidence="2" id="KW-0479">Metal-binding</keyword>
<evidence type="ECO:0000256" key="1">
    <source>
        <dbReference type="ARBA" id="ARBA00008072"/>
    </source>
</evidence>
<evidence type="ECO:0000313" key="7">
    <source>
        <dbReference type="Proteomes" id="UP001596455"/>
    </source>
</evidence>
<evidence type="ECO:0000256" key="2">
    <source>
        <dbReference type="ARBA" id="ARBA00022723"/>
    </source>
</evidence>
<dbReference type="SMART" id="SM00829">
    <property type="entry name" value="PKS_ER"/>
    <property type="match status" value="1"/>
</dbReference>
<dbReference type="InterPro" id="IPR011032">
    <property type="entry name" value="GroES-like_sf"/>
</dbReference>
<dbReference type="RefSeq" id="WP_382394587.1">
    <property type="nucleotide sequence ID" value="NZ_JBHTCQ010000002.1"/>
</dbReference>
<dbReference type="InterPro" id="IPR023921">
    <property type="entry name" value="ADH_Zn_actinomycetes"/>
</dbReference>
<dbReference type="PANTHER" id="PTHR43880">
    <property type="entry name" value="ALCOHOL DEHYDROGENASE"/>
    <property type="match status" value="1"/>
</dbReference>
<dbReference type="PANTHER" id="PTHR43880:SF12">
    <property type="entry name" value="ALCOHOL DEHYDROGENASE CLASS-3"/>
    <property type="match status" value="1"/>
</dbReference>
<dbReference type="InterPro" id="IPR013154">
    <property type="entry name" value="ADH-like_N"/>
</dbReference>
<organism evidence="6 7">
    <name type="scientific">Georgenia alba</name>
    <dbReference type="NCBI Taxonomy" id="2233858"/>
    <lineage>
        <taxon>Bacteria</taxon>
        <taxon>Bacillati</taxon>
        <taxon>Actinomycetota</taxon>
        <taxon>Actinomycetes</taxon>
        <taxon>Micrococcales</taxon>
        <taxon>Bogoriellaceae</taxon>
        <taxon>Georgenia</taxon>
    </lineage>
</organism>
<evidence type="ECO:0000256" key="3">
    <source>
        <dbReference type="ARBA" id="ARBA00022833"/>
    </source>
</evidence>
<dbReference type="InterPro" id="IPR013149">
    <property type="entry name" value="ADH-like_C"/>
</dbReference>
<comment type="caution">
    <text evidence="6">The sequence shown here is derived from an EMBL/GenBank/DDBJ whole genome shotgun (WGS) entry which is preliminary data.</text>
</comment>
<keyword evidence="7" id="KW-1185">Reference proteome</keyword>
<proteinExistence type="inferred from homology"/>
<dbReference type="GO" id="GO:0016491">
    <property type="term" value="F:oxidoreductase activity"/>
    <property type="evidence" value="ECO:0007669"/>
    <property type="project" value="UniProtKB-KW"/>
</dbReference>
<feature type="domain" description="Enoyl reductase (ER)" evidence="5">
    <location>
        <begin position="12"/>
        <end position="374"/>
    </location>
</feature>
<evidence type="ECO:0000313" key="6">
    <source>
        <dbReference type="EMBL" id="MFC7405812.1"/>
    </source>
</evidence>
<dbReference type="InterPro" id="IPR036291">
    <property type="entry name" value="NAD(P)-bd_dom_sf"/>
</dbReference>
<dbReference type="SUPFAM" id="SSF50129">
    <property type="entry name" value="GroES-like"/>
    <property type="match status" value="2"/>
</dbReference>
<dbReference type="EMBL" id="JBHTCQ010000002">
    <property type="protein sequence ID" value="MFC7405812.1"/>
    <property type="molecule type" value="Genomic_DNA"/>
</dbReference>
<keyword evidence="4" id="KW-0520">NAD</keyword>
<keyword evidence="6" id="KW-0560">Oxidoreductase</keyword>
<dbReference type="Pfam" id="PF00107">
    <property type="entry name" value="ADH_zinc_N"/>
    <property type="match status" value="1"/>
</dbReference>
<protein>
    <submittedName>
        <fullName evidence="6">NDMA-dependent alcohol dehydrogenase</fullName>
        <ecNumber evidence="6">1.1.99.36</ecNumber>
    </submittedName>
</protein>
<comment type="similarity">
    <text evidence="1">Belongs to the zinc-containing alcohol dehydrogenase family.</text>
</comment>
<sequence>MPTTTRAAIIRETPGDFELVELGLDDPRQGEIRVKMVAAGLCHSDYHLVTGDSVPSHLPMVGGHEGTGIIEEVGPGTPGWSVGEKVVFSFIPSCGRCRYCNEGMTNLCNLGAYLLRGSRFDDLDSYRFQLEDGTPVGQFCALGTFAERTVVSVDSAVKLPDDAPLETLWLLGCGVGTGWGTAVYAAETRPGDVVVVMGIGGIGINAVQGARHAGAVAVIAVDPVQLKREKALEVGATHAFATMDEAAEYARSVTNGQGADRALVTVGVVTGAHVAEAVAAIGKGGVVVITGIAPASEDSIPVGPLELTRFQKRIQGAIYGAANPRADIPRQLQLYQAGHLKLDELISRTYRLEELAAGYQDLLEGRNVRGGIVFD</sequence>
<evidence type="ECO:0000256" key="4">
    <source>
        <dbReference type="ARBA" id="ARBA00023027"/>
    </source>
</evidence>
<reference evidence="7" key="1">
    <citation type="journal article" date="2019" name="Int. J. Syst. Evol. Microbiol.">
        <title>The Global Catalogue of Microorganisms (GCM) 10K type strain sequencing project: providing services to taxonomists for standard genome sequencing and annotation.</title>
        <authorList>
            <consortium name="The Broad Institute Genomics Platform"/>
            <consortium name="The Broad Institute Genome Sequencing Center for Infectious Disease"/>
            <person name="Wu L."/>
            <person name="Ma J."/>
        </authorList>
    </citation>
    <scope>NUCLEOTIDE SEQUENCE [LARGE SCALE GENOMIC DNA]</scope>
    <source>
        <strain evidence="7">JCM 1490</strain>
    </source>
</reference>
<dbReference type="EC" id="1.1.99.36" evidence="6"/>
<name>A0ABW2QAP2_9MICO</name>